<feature type="domain" description="G" evidence="1">
    <location>
        <begin position="46"/>
        <end position="190"/>
    </location>
</feature>
<proteinExistence type="predicted"/>
<gene>
    <name evidence="2" type="ORF">HMPREF0291_11083</name>
</gene>
<dbReference type="InterPro" id="IPR006073">
    <property type="entry name" value="GTP-bd"/>
</dbReference>
<dbReference type="eggNOG" id="COG0699">
    <property type="taxonomic scope" value="Bacteria"/>
</dbReference>
<dbReference type="AlphaFoldDB" id="D7WC74"/>
<evidence type="ECO:0000259" key="1">
    <source>
        <dbReference type="Pfam" id="PF01926"/>
    </source>
</evidence>
<dbReference type="GO" id="GO:0005525">
    <property type="term" value="F:GTP binding"/>
    <property type="evidence" value="ECO:0007669"/>
    <property type="project" value="InterPro"/>
</dbReference>
<keyword evidence="3" id="KW-1185">Reference proteome</keyword>
<dbReference type="Pfam" id="PF01926">
    <property type="entry name" value="MMR_HSR1"/>
    <property type="match status" value="1"/>
</dbReference>
<comment type="caution">
    <text evidence="2">The sequence shown here is derived from an EMBL/GenBank/DDBJ whole genome shotgun (WGS) entry which is preliminary data.</text>
</comment>
<reference evidence="2" key="1">
    <citation type="submission" date="2010-06" db="EMBL/GenBank/DDBJ databases">
        <authorList>
            <person name="Muzny D."/>
            <person name="Qin X."/>
            <person name="Buhay C."/>
            <person name="Dugan-Rocha S."/>
            <person name="Ding Y."/>
            <person name="Chen G."/>
            <person name="Hawes A."/>
            <person name="Holder M."/>
            <person name="Jhangiani S."/>
            <person name="Johnson A."/>
            <person name="Khan Z."/>
            <person name="Li Z."/>
            <person name="Liu W."/>
            <person name="Liu X."/>
            <person name="Perez L."/>
            <person name="Shen H."/>
            <person name="Wang Q."/>
            <person name="Watt J."/>
            <person name="Xi L."/>
            <person name="Xin Y."/>
            <person name="Zhou J."/>
            <person name="Deng J."/>
            <person name="Jiang H."/>
            <person name="Liu Y."/>
            <person name="Qu J."/>
            <person name="Song X.-Z."/>
            <person name="Zhang L."/>
            <person name="Villasana D."/>
            <person name="Johnson A."/>
            <person name="Liu J."/>
            <person name="Liyanage D."/>
            <person name="Lorensuhewa L."/>
            <person name="Robinson T."/>
            <person name="Song A."/>
            <person name="Song B.-B."/>
            <person name="Dinh H."/>
            <person name="Thornton R."/>
            <person name="Coyle M."/>
            <person name="Francisco L."/>
            <person name="Jackson L."/>
            <person name="Javaid M."/>
            <person name="Korchina V."/>
            <person name="Kovar C."/>
            <person name="Mata R."/>
            <person name="Mathew T."/>
            <person name="Ngo R."/>
            <person name="Nguyen L."/>
            <person name="Nguyen N."/>
            <person name="Okwuonu G."/>
            <person name="Ongeri F."/>
            <person name="Pham C."/>
            <person name="Simmons D."/>
            <person name="Wilczek-Boney K."/>
            <person name="Hale W."/>
            <person name="Jakkamsetti A."/>
            <person name="Pham P."/>
            <person name="Ruth R."/>
            <person name="San Lucas F."/>
            <person name="Warren J."/>
            <person name="Zhang J."/>
            <person name="Zhao Z."/>
            <person name="Zhou C."/>
            <person name="Zhu D."/>
            <person name="Lee S."/>
            <person name="Bess C."/>
            <person name="Blankenburg K."/>
            <person name="Forbes L."/>
            <person name="Fu Q."/>
            <person name="Gubbala S."/>
            <person name="Hirani K."/>
            <person name="Jayaseelan J.C."/>
            <person name="Lara F."/>
            <person name="Munidasa M."/>
            <person name="Palculict T."/>
            <person name="Patil S."/>
            <person name="Pu L.-L."/>
            <person name="Saada N."/>
            <person name="Tang L."/>
            <person name="Weissenberger G."/>
            <person name="Zhu Y."/>
            <person name="Hemphill L."/>
            <person name="Shang Y."/>
            <person name="Youmans B."/>
            <person name="Ayvaz T."/>
            <person name="Ross M."/>
            <person name="Santibanez J."/>
            <person name="Aqrawi P."/>
            <person name="Gross S."/>
            <person name="Joshi V."/>
            <person name="Fowler G."/>
            <person name="Nazareth L."/>
            <person name="Reid J."/>
            <person name="Worley K."/>
            <person name="Petrosino J."/>
            <person name="Highlander S."/>
            <person name="Gibbs R."/>
        </authorList>
    </citation>
    <scope>NUCLEOTIDE SEQUENCE [LARGE SCALE GENOMIC DNA]</scope>
    <source>
        <strain evidence="2">ATCC 33030</strain>
    </source>
</reference>
<dbReference type="OrthoDB" id="4379468at2"/>
<dbReference type="RefSeq" id="WP_005289170.1">
    <property type="nucleotide sequence ID" value="NZ_CM000961.1"/>
</dbReference>
<evidence type="ECO:0000313" key="3">
    <source>
        <dbReference type="Proteomes" id="UP000004208"/>
    </source>
</evidence>
<name>D7WC74_9CORY</name>
<dbReference type="Proteomes" id="UP000004208">
    <property type="component" value="Unassembled WGS sequence"/>
</dbReference>
<sequence length="482" mass="51671">MSQPHQNGAEALNVLLRQSIDALGQGGPHLERPAAELRELVSRPPRVAVIGRLKSGKSTLVNALTESRIAATGSLECTMAVSVYDEGAPARAEIIGLDGKVQSVPLAGEPLADLGRPLDEIDFVRQFIPIARLATLGIIDTPGTATLTVENEARTRRMLIDGSQDTKRASSWADCVVFLSDSAPRDDERAFVADLGMTPLTVVGVVSRADSFGAGAFGQKDPLEVAQAYAGRIAEQMGGTVGAMVPLSGLLAESALTGRVTGAVVRDVAALAGLDRDAMLEFVEAEDPSTSVEGFTADERDHLLDVMGEYGLMYGRTVAAEQGPAGLLEWMKRTSGIERLTTIITEEMPYFATLQRAVRVVDALDTLSNAPESRDHALWVQSVLESQPAMKDVMLYRSFKNTAADSPNSTLIPRLRAAIQGSTPAQKVGLRADAPPERVIDVLRSELGELRELAMTPLSAAEDDARERLIVAYQSAWKQMTR</sequence>
<dbReference type="HOGENOM" id="CLU_626817_0_0_11"/>
<organism evidence="2 3">
    <name type="scientific">Corynebacterium genitalium ATCC 33030</name>
    <dbReference type="NCBI Taxonomy" id="585529"/>
    <lineage>
        <taxon>Bacteria</taxon>
        <taxon>Bacillati</taxon>
        <taxon>Actinomycetota</taxon>
        <taxon>Actinomycetes</taxon>
        <taxon>Mycobacteriales</taxon>
        <taxon>Corynebacteriaceae</taxon>
        <taxon>Corynebacterium</taxon>
    </lineage>
</organism>
<dbReference type="SUPFAM" id="SSF52540">
    <property type="entry name" value="P-loop containing nucleoside triphosphate hydrolases"/>
    <property type="match status" value="1"/>
</dbReference>
<protein>
    <recommendedName>
        <fullName evidence="1">G domain-containing protein</fullName>
    </recommendedName>
</protein>
<dbReference type="Gene3D" id="3.40.50.300">
    <property type="entry name" value="P-loop containing nucleotide triphosphate hydrolases"/>
    <property type="match status" value="1"/>
</dbReference>
<dbReference type="EMBL" id="ACLJ02000002">
    <property type="protein sequence ID" value="EFK54703.1"/>
    <property type="molecule type" value="Genomic_DNA"/>
</dbReference>
<dbReference type="InterPro" id="IPR027417">
    <property type="entry name" value="P-loop_NTPase"/>
</dbReference>
<dbReference type="STRING" id="585529.HMPREF0291_11083"/>
<accession>D7WC74</accession>
<evidence type="ECO:0000313" key="2">
    <source>
        <dbReference type="EMBL" id="EFK54703.1"/>
    </source>
</evidence>